<organism evidence="3 4">
    <name type="scientific">Nocardioides bizhenqiangii</name>
    <dbReference type="NCBI Taxonomy" id="3095076"/>
    <lineage>
        <taxon>Bacteria</taxon>
        <taxon>Bacillati</taxon>
        <taxon>Actinomycetota</taxon>
        <taxon>Actinomycetes</taxon>
        <taxon>Propionibacteriales</taxon>
        <taxon>Nocardioidaceae</taxon>
        <taxon>Nocardioides</taxon>
    </lineage>
</organism>
<proteinExistence type="predicted"/>
<feature type="transmembrane region" description="Helical" evidence="1">
    <location>
        <begin position="85"/>
        <end position="104"/>
    </location>
</feature>
<evidence type="ECO:0000313" key="3">
    <source>
        <dbReference type="EMBL" id="WQQ28010.1"/>
    </source>
</evidence>
<dbReference type="Proteomes" id="UP001327225">
    <property type="component" value="Chromosome"/>
</dbReference>
<feature type="transmembrane region" description="Helical" evidence="1">
    <location>
        <begin position="46"/>
        <end position="64"/>
    </location>
</feature>
<evidence type="ECO:0000256" key="1">
    <source>
        <dbReference type="SAM" id="Phobius"/>
    </source>
</evidence>
<keyword evidence="2" id="KW-0732">Signal</keyword>
<evidence type="ECO:0000313" key="4">
    <source>
        <dbReference type="Proteomes" id="UP001327225"/>
    </source>
</evidence>
<keyword evidence="4" id="KW-1185">Reference proteome</keyword>
<reference evidence="4" key="1">
    <citation type="submission" date="2023-12" db="EMBL/GenBank/DDBJ databases">
        <title>Novel species in genus Nocardioides.</title>
        <authorList>
            <person name="Zhou H."/>
        </authorList>
    </citation>
    <scope>NUCLEOTIDE SEQUENCE [LARGE SCALE GENOMIC DNA]</scope>
    <source>
        <strain evidence="4">HM61</strain>
    </source>
</reference>
<feature type="chain" id="PRO_5047195985" evidence="2">
    <location>
        <begin position="20"/>
        <end position="138"/>
    </location>
</feature>
<accession>A0ABZ0ZUN1</accession>
<name>A0ABZ0ZUN1_9ACTN</name>
<keyword evidence="1" id="KW-0812">Transmembrane</keyword>
<feature type="signal peptide" evidence="2">
    <location>
        <begin position="1"/>
        <end position="19"/>
    </location>
</feature>
<feature type="transmembrane region" description="Helical" evidence="1">
    <location>
        <begin position="110"/>
        <end position="129"/>
    </location>
</feature>
<keyword evidence="1" id="KW-1133">Transmembrane helix</keyword>
<dbReference type="EMBL" id="CP141059">
    <property type="protein sequence ID" value="WQQ28010.1"/>
    <property type="molecule type" value="Genomic_DNA"/>
</dbReference>
<gene>
    <name evidence="3" type="ORF">SHK19_07200</name>
</gene>
<dbReference type="RefSeq" id="WP_322457893.1">
    <property type="nucleotide sequence ID" value="NZ_CP141059.1"/>
</dbReference>
<sequence>MFFALLAKFLLKQPPMVQAAVLGLCTGLFVAATAEANERDPAVSSVVWLVLGWGALAGALYYAGFMLQHRRGAAIEDDVPPWVHALYAAVWVFGVVAALLALFGDGGFKVAALAIVPLVLLAPSAFYGIRQITHRVPA</sequence>
<keyword evidence="1" id="KW-0472">Membrane</keyword>
<protein>
    <submittedName>
        <fullName evidence="3">Uncharacterized protein</fullName>
    </submittedName>
</protein>
<evidence type="ECO:0000256" key="2">
    <source>
        <dbReference type="SAM" id="SignalP"/>
    </source>
</evidence>